<keyword evidence="2" id="KW-0479">Metal-binding</keyword>
<dbReference type="CDD" id="cd16027">
    <property type="entry name" value="SGSH"/>
    <property type="match status" value="1"/>
</dbReference>
<feature type="domain" description="Sulfatase N-terminal" evidence="5">
    <location>
        <begin position="39"/>
        <end position="339"/>
    </location>
</feature>
<dbReference type="InterPro" id="IPR050738">
    <property type="entry name" value="Sulfatase"/>
</dbReference>
<name>A0A5C6EL23_9BACT</name>
<evidence type="ECO:0000256" key="2">
    <source>
        <dbReference type="ARBA" id="ARBA00022723"/>
    </source>
</evidence>
<dbReference type="AlphaFoldDB" id="A0A5C6EL23"/>
<evidence type="ECO:0000313" key="6">
    <source>
        <dbReference type="EMBL" id="TWU49538.1"/>
    </source>
</evidence>
<dbReference type="Gene3D" id="3.40.720.10">
    <property type="entry name" value="Alkaline Phosphatase, subunit A"/>
    <property type="match status" value="1"/>
</dbReference>
<accession>A0A5C6EL23</accession>
<dbReference type="SUPFAM" id="SSF53649">
    <property type="entry name" value="Alkaline phosphatase-like"/>
    <property type="match status" value="1"/>
</dbReference>
<dbReference type="GO" id="GO:0004065">
    <property type="term" value="F:arylsulfatase activity"/>
    <property type="evidence" value="ECO:0007669"/>
    <property type="project" value="UniProtKB-EC"/>
</dbReference>
<comment type="similarity">
    <text evidence="1">Belongs to the sulfatase family.</text>
</comment>
<dbReference type="InterPro" id="IPR024607">
    <property type="entry name" value="Sulfatase_CS"/>
</dbReference>
<proteinExistence type="inferred from homology"/>
<dbReference type="PANTHER" id="PTHR42693:SF53">
    <property type="entry name" value="ENDO-4-O-SULFATASE"/>
    <property type="match status" value="1"/>
</dbReference>
<dbReference type="InterPro" id="IPR000917">
    <property type="entry name" value="Sulfatase_N"/>
</dbReference>
<sequence>MAVELRSDTHQDFAMPMTRYVLSFCLTLVCAGPLIAADRNILFIIADDESPTLGCYGDAAAKTPAIDAIAADGMVFRNAFATTASCSASRSVVMSGVHNHRNGQFGHQHHYHKFSSFHDVVRLALPQVLSRKGYRTGQIGKYHVAPEAVFHYETYLQANSRNAVEMAEASREFITDATDDRPFMLYFATSDPHRGGGVDKTSKSELKPDLFGNKPKRGSYPGVEEVFYDPADVVVPPFLPDTKETREELAQYYQSIARVDQGIARLVEILKEADLYDKTMIVFTSDHGMAFAGGKTTVYEGGLRVPMVVRDPYQSKRGVESDAMLSHIDITPTLLDFAGGLDPKTNGPINPINARKFWNDRDEAVKDNRDGGDNFDSYQGKSWLHCLANPDEAHHESILASHTFHEIQMYYPMRVIRDSKYKLIWNIAHPLPFPFASDLWAASSWQAQLIKGNDAPYGNTTVGRYVQRPQFELFDIAADPDETTNLADSPGHADVLEAYKVKLKALQKEMQDPWIMKWDYE</sequence>
<keyword evidence="4" id="KW-0106">Calcium</keyword>
<evidence type="ECO:0000256" key="3">
    <source>
        <dbReference type="ARBA" id="ARBA00022801"/>
    </source>
</evidence>
<dbReference type="GO" id="GO:0046872">
    <property type="term" value="F:metal ion binding"/>
    <property type="evidence" value="ECO:0007669"/>
    <property type="project" value="UniProtKB-KW"/>
</dbReference>
<dbReference type="InterPro" id="IPR017850">
    <property type="entry name" value="Alkaline_phosphatase_core_sf"/>
</dbReference>
<keyword evidence="7" id="KW-1185">Reference proteome</keyword>
<comment type="caution">
    <text evidence="6">The sequence shown here is derived from an EMBL/GenBank/DDBJ whole genome shotgun (WGS) entry which is preliminary data.</text>
</comment>
<dbReference type="PANTHER" id="PTHR42693">
    <property type="entry name" value="ARYLSULFATASE FAMILY MEMBER"/>
    <property type="match status" value="1"/>
</dbReference>
<dbReference type="Pfam" id="PF00884">
    <property type="entry name" value="Sulfatase"/>
    <property type="match status" value="1"/>
</dbReference>
<evidence type="ECO:0000256" key="1">
    <source>
        <dbReference type="ARBA" id="ARBA00008779"/>
    </source>
</evidence>
<dbReference type="PROSITE" id="PS00149">
    <property type="entry name" value="SULFATASE_2"/>
    <property type="match status" value="1"/>
</dbReference>
<protein>
    <submittedName>
        <fullName evidence="6">Arylsulfatase</fullName>
        <ecNumber evidence="6">3.1.6.1</ecNumber>
    </submittedName>
</protein>
<organism evidence="6 7">
    <name type="scientific">Rubripirellula reticaptiva</name>
    <dbReference type="NCBI Taxonomy" id="2528013"/>
    <lineage>
        <taxon>Bacteria</taxon>
        <taxon>Pseudomonadati</taxon>
        <taxon>Planctomycetota</taxon>
        <taxon>Planctomycetia</taxon>
        <taxon>Pirellulales</taxon>
        <taxon>Pirellulaceae</taxon>
        <taxon>Rubripirellula</taxon>
    </lineage>
</organism>
<dbReference type="EMBL" id="SJPX01000004">
    <property type="protein sequence ID" value="TWU49538.1"/>
    <property type="molecule type" value="Genomic_DNA"/>
</dbReference>
<reference evidence="6 7" key="1">
    <citation type="submission" date="2019-02" db="EMBL/GenBank/DDBJ databases">
        <title>Deep-cultivation of Planctomycetes and their phenomic and genomic characterization uncovers novel biology.</title>
        <authorList>
            <person name="Wiegand S."/>
            <person name="Jogler M."/>
            <person name="Boedeker C."/>
            <person name="Pinto D."/>
            <person name="Vollmers J."/>
            <person name="Rivas-Marin E."/>
            <person name="Kohn T."/>
            <person name="Peeters S.H."/>
            <person name="Heuer A."/>
            <person name="Rast P."/>
            <person name="Oberbeckmann S."/>
            <person name="Bunk B."/>
            <person name="Jeske O."/>
            <person name="Meyerdierks A."/>
            <person name="Storesund J.E."/>
            <person name="Kallscheuer N."/>
            <person name="Luecker S."/>
            <person name="Lage O.M."/>
            <person name="Pohl T."/>
            <person name="Merkel B.J."/>
            <person name="Hornburger P."/>
            <person name="Mueller R.-W."/>
            <person name="Bruemmer F."/>
            <person name="Labrenz M."/>
            <person name="Spormann A.M."/>
            <person name="Op Den Camp H."/>
            <person name="Overmann J."/>
            <person name="Amann R."/>
            <person name="Jetten M.S.M."/>
            <person name="Mascher T."/>
            <person name="Medema M.H."/>
            <person name="Devos D.P."/>
            <person name="Kaster A.-K."/>
            <person name="Ovreas L."/>
            <person name="Rohde M."/>
            <person name="Galperin M.Y."/>
            <person name="Jogler C."/>
        </authorList>
    </citation>
    <scope>NUCLEOTIDE SEQUENCE [LARGE SCALE GENOMIC DNA]</scope>
    <source>
        <strain evidence="6 7">Poly59</strain>
    </source>
</reference>
<gene>
    <name evidence="6" type="primary">atsA_69</name>
    <name evidence="6" type="ORF">Poly59_41550</name>
</gene>
<dbReference type="EC" id="3.1.6.1" evidence="6"/>
<keyword evidence="3 6" id="KW-0378">Hydrolase</keyword>
<evidence type="ECO:0000313" key="7">
    <source>
        <dbReference type="Proteomes" id="UP000317977"/>
    </source>
</evidence>
<dbReference type="Proteomes" id="UP000317977">
    <property type="component" value="Unassembled WGS sequence"/>
</dbReference>
<evidence type="ECO:0000259" key="5">
    <source>
        <dbReference type="Pfam" id="PF00884"/>
    </source>
</evidence>
<evidence type="ECO:0000256" key="4">
    <source>
        <dbReference type="ARBA" id="ARBA00022837"/>
    </source>
</evidence>